<proteinExistence type="inferred from homology"/>
<evidence type="ECO:0000256" key="8">
    <source>
        <dbReference type="ARBA" id="ARBA00023065"/>
    </source>
</evidence>
<keyword evidence="11 12" id="KW-0407">Ion channel</keyword>
<dbReference type="PANTHER" id="PTHR11690">
    <property type="entry name" value="AMILORIDE-SENSITIVE SODIUM CHANNEL-RELATED"/>
    <property type="match status" value="1"/>
</dbReference>
<evidence type="ECO:0000256" key="6">
    <source>
        <dbReference type="ARBA" id="ARBA00022989"/>
    </source>
</evidence>
<dbReference type="VEuPathDB" id="VectorBase:ISCI002325"/>
<dbReference type="VEuPathDB" id="VectorBase:ISCI017563"/>
<keyword evidence="7" id="KW-0915">Sodium</keyword>
<evidence type="ECO:0000256" key="11">
    <source>
        <dbReference type="ARBA" id="ARBA00023303"/>
    </source>
</evidence>
<evidence type="ECO:0000256" key="5">
    <source>
        <dbReference type="ARBA" id="ARBA00022692"/>
    </source>
</evidence>
<evidence type="ECO:0000256" key="4">
    <source>
        <dbReference type="ARBA" id="ARBA00022461"/>
    </source>
</evidence>
<accession>A0A4D5S9X8</accession>
<keyword evidence="8 12" id="KW-0406">Ion transport</keyword>
<feature type="non-terminal residue" evidence="14">
    <location>
        <position position="553"/>
    </location>
</feature>
<dbReference type="Pfam" id="PF00858">
    <property type="entry name" value="ASC"/>
    <property type="match status" value="1"/>
</dbReference>
<dbReference type="Gene3D" id="2.60.470.10">
    <property type="entry name" value="Acid-sensing ion channels like domains"/>
    <property type="match status" value="1"/>
</dbReference>
<dbReference type="VEuPathDB" id="VectorBase:ISCW002325"/>
<dbReference type="PRINTS" id="PR01078">
    <property type="entry name" value="AMINACHANNEL"/>
</dbReference>
<sequence length="553" mass="64022">MCRLKSREKEPLAKLKELFAESTTGIDRLVIIENRWRFWIFCTVYVVFLVLTIFSIGKTLQNHFEYRDIVSISMSEGATLILPAVTFCNLNPMKASVFCATQQEESPYKELCEQKGPMDADAARNFTRDILYPYLNRARYLNDTLNSLVHTKQDMVLNCTVKGDNCLDDGWYDAELNERFGVCYCIFCKKYNATKISYSASNLPVDGLTLVMDIEKNEYLRSSLEMGMIVMVHRRGVRPDPNEDGMYLAPYMTTYIGIEMRMMERLPAPYKDRCVKEWPEMWRAYLGPDNTYFQQLCFMMCSQRAIEQDCGCVSEELPPFPNMTADQCKSTKQKNCSSTILTDSSYRSLKRCDCPLKCSQEIYKTSISRTGWAQRLRPGENKNELHDRALVKVVIYLESIIVENITKVPELSDATTLSNVGGFMGMYLGLSFLVIFEILEIFVRWFIYLYRRRRRAKATGGKSDVVRLQKPTARELKLKSMKARPKQELDSVPIWHIMRQSTVNPAFTAAERRKVVRYGYFDSSNWRSAYDEKVGPFNPVHFHRSLAPVSIFH</sequence>
<evidence type="ECO:0000256" key="3">
    <source>
        <dbReference type="ARBA" id="ARBA00022448"/>
    </source>
</evidence>
<dbReference type="PANTHER" id="PTHR11690:SF248">
    <property type="entry name" value="PICKPOCKET 17, ISOFORM A"/>
    <property type="match status" value="1"/>
</dbReference>
<keyword evidence="6 13" id="KW-1133">Transmembrane helix</keyword>
<comment type="similarity">
    <text evidence="2 12">Belongs to the amiloride-sensitive sodium channel (TC 1.A.6) family.</text>
</comment>
<name>A0A4D5S9X8_IXOSC</name>
<dbReference type="VEuPathDB" id="VectorBase:ISCP_034952"/>
<evidence type="ECO:0000256" key="1">
    <source>
        <dbReference type="ARBA" id="ARBA00004141"/>
    </source>
</evidence>
<organism evidence="14">
    <name type="scientific">Ixodes scapularis</name>
    <name type="common">Black-legged tick</name>
    <name type="synonym">Deer tick</name>
    <dbReference type="NCBI Taxonomy" id="6945"/>
    <lineage>
        <taxon>Eukaryota</taxon>
        <taxon>Metazoa</taxon>
        <taxon>Ecdysozoa</taxon>
        <taxon>Arthropoda</taxon>
        <taxon>Chelicerata</taxon>
        <taxon>Arachnida</taxon>
        <taxon>Acari</taxon>
        <taxon>Parasitiformes</taxon>
        <taxon>Ixodida</taxon>
        <taxon>Ixodoidea</taxon>
        <taxon>Ixodidae</taxon>
        <taxon>Ixodinae</taxon>
        <taxon>Ixodes</taxon>
    </lineage>
</organism>
<reference evidence="14" key="1">
    <citation type="submission" date="2019-04" db="EMBL/GenBank/DDBJ databases">
        <title>An insight into the mialome of Ixodes scapularis.</title>
        <authorList>
            <person name="Ribeiro J.M."/>
            <person name="Mather T.N."/>
            <person name="Karim S."/>
        </authorList>
    </citation>
    <scope>NUCLEOTIDE SEQUENCE</scope>
</reference>
<evidence type="ECO:0000256" key="7">
    <source>
        <dbReference type="ARBA" id="ARBA00023053"/>
    </source>
</evidence>
<evidence type="ECO:0000256" key="10">
    <source>
        <dbReference type="ARBA" id="ARBA00023201"/>
    </source>
</evidence>
<feature type="transmembrane region" description="Helical" evidence="13">
    <location>
        <begin position="424"/>
        <end position="447"/>
    </location>
</feature>
<keyword evidence="10 12" id="KW-0739">Sodium transport</keyword>
<feature type="transmembrane region" description="Helical" evidence="13">
    <location>
        <begin position="38"/>
        <end position="57"/>
    </location>
</feature>
<dbReference type="OrthoDB" id="5874059at2759"/>
<evidence type="ECO:0000256" key="12">
    <source>
        <dbReference type="RuleBase" id="RU000679"/>
    </source>
</evidence>
<keyword evidence="4 12" id="KW-0894">Sodium channel</keyword>
<comment type="subcellular location">
    <subcellularLocation>
        <location evidence="1">Membrane</location>
        <topology evidence="1">Multi-pass membrane protein</topology>
    </subcellularLocation>
</comment>
<dbReference type="InterPro" id="IPR001873">
    <property type="entry name" value="ENaC"/>
</dbReference>
<dbReference type="GO" id="GO:0016020">
    <property type="term" value="C:membrane"/>
    <property type="evidence" value="ECO:0007669"/>
    <property type="project" value="UniProtKB-SubCell"/>
</dbReference>
<keyword evidence="9 13" id="KW-0472">Membrane</keyword>
<dbReference type="EMBL" id="GHJT01010586">
    <property type="protein sequence ID" value="MOY44557.1"/>
    <property type="molecule type" value="Transcribed_RNA"/>
</dbReference>
<evidence type="ECO:0000256" key="13">
    <source>
        <dbReference type="SAM" id="Phobius"/>
    </source>
</evidence>
<evidence type="ECO:0000313" key="14">
    <source>
        <dbReference type="EMBL" id="MOY44557.1"/>
    </source>
</evidence>
<dbReference type="Gene3D" id="1.10.287.770">
    <property type="entry name" value="YojJ-like"/>
    <property type="match status" value="1"/>
</dbReference>
<keyword evidence="5 12" id="KW-0812">Transmembrane</keyword>
<dbReference type="AlphaFoldDB" id="A0A4D5S9X8"/>
<protein>
    <submittedName>
        <fullName evidence="14">Putative acid-sensing ion channel 3-like protein</fullName>
    </submittedName>
</protein>
<keyword evidence="3 12" id="KW-0813">Transport</keyword>
<dbReference type="GO" id="GO:0005272">
    <property type="term" value="F:sodium channel activity"/>
    <property type="evidence" value="ECO:0007669"/>
    <property type="project" value="UniProtKB-KW"/>
</dbReference>
<evidence type="ECO:0000256" key="9">
    <source>
        <dbReference type="ARBA" id="ARBA00023136"/>
    </source>
</evidence>
<evidence type="ECO:0000256" key="2">
    <source>
        <dbReference type="ARBA" id="ARBA00007193"/>
    </source>
</evidence>